<dbReference type="OrthoDB" id="278325at2759"/>
<dbReference type="HOGENOM" id="CLU_2851196_0_0_1"/>
<dbReference type="EMBL" id="KN837119">
    <property type="protein sequence ID" value="KIJ44099.1"/>
    <property type="molecule type" value="Genomic_DNA"/>
</dbReference>
<reference evidence="1 2" key="1">
    <citation type="submission" date="2014-06" db="EMBL/GenBank/DDBJ databases">
        <title>Evolutionary Origins and Diversification of the Mycorrhizal Mutualists.</title>
        <authorList>
            <consortium name="DOE Joint Genome Institute"/>
            <consortium name="Mycorrhizal Genomics Consortium"/>
            <person name="Kohler A."/>
            <person name="Kuo A."/>
            <person name="Nagy L.G."/>
            <person name="Floudas D."/>
            <person name="Copeland A."/>
            <person name="Barry K.W."/>
            <person name="Cichocki N."/>
            <person name="Veneault-Fourrey C."/>
            <person name="LaButti K."/>
            <person name="Lindquist E.A."/>
            <person name="Lipzen A."/>
            <person name="Lundell T."/>
            <person name="Morin E."/>
            <person name="Murat C."/>
            <person name="Riley R."/>
            <person name="Ohm R."/>
            <person name="Sun H."/>
            <person name="Tunlid A."/>
            <person name="Henrissat B."/>
            <person name="Grigoriev I.V."/>
            <person name="Hibbett D.S."/>
            <person name="Martin F."/>
        </authorList>
    </citation>
    <scope>NUCLEOTIDE SEQUENCE [LARGE SCALE GENOMIC DNA]</scope>
    <source>
        <strain evidence="1 2">SS14</strain>
    </source>
</reference>
<protein>
    <submittedName>
        <fullName evidence="1">Uncharacterized protein</fullName>
    </submittedName>
</protein>
<gene>
    <name evidence="1" type="ORF">M422DRAFT_228738</name>
</gene>
<dbReference type="Proteomes" id="UP000054279">
    <property type="component" value="Unassembled WGS sequence"/>
</dbReference>
<dbReference type="AlphaFoldDB" id="A0A0C9VAU4"/>
<keyword evidence="2" id="KW-1185">Reference proteome</keyword>
<evidence type="ECO:0000313" key="2">
    <source>
        <dbReference type="Proteomes" id="UP000054279"/>
    </source>
</evidence>
<proteinExistence type="predicted"/>
<evidence type="ECO:0000313" key="1">
    <source>
        <dbReference type="EMBL" id="KIJ44099.1"/>
    </source>
</evidence>
<name>A0A0C9VAU4_SPHS4</name>
<accession>A0A0C9VAU4</accession>
<organism evidence="1 2">
    <name type="scientific">Sphaerobolus stellatus (strain SS14)</name>
    <dbReference type="NCBI Taxonomy" id="990650"/>
    <lineage>
        <taxon>Eukaryota</taxon>
        <taxon>Fungi</taxon>
        <taxon>Dikarya</taxon>
        <taxon>Basidiomycota</taxon>
        <taxon>Agaricomycotina</taxon>
        <taxon>Agaricomycetes</taxon>
        <taxon>Phallomycetidae</taxon>
        <taxon>Geastrales</taxon>
        <taxon>Sphaerobolaceae</taxon>
        <taxon>Sphaerobolus</taxon>
    </lineage>
</organism>
<sequence>MFNIRFPCIAFHYFTVCNLARYLFHALIYVKNWHFHDIEAPIPCSDICEELAFSRYTIRNFARLY</sequence>